<reference evidence="3" key="1">
    <citation type="submission" date="2022-11" db="UniProtKB">
        <authorList>
            <consortium name="WormBaseParasite"/>
        </authorList>
    </citation>
    <scope>IDENTIFICATION</scope>
</reference>
<sequence length="139" mass="16405">MLVTELRSNSVPTSTLKTRRSYRRYRYHQYNNEPTSIFASVWASYIFVFIAVLITFTIVFAVGYLINSMTYNATRQIASEKIISSNVFDDRRSSMVIQRVRDIIRKSNSTKEKTNETKLGKPYNAKLFPVPMYRKRKRR</sequence>
<feature type="transmembrane region" description="Helical" evidence="1">
    <location>
        <begin position="42"/>
        <end position="66"/>
    </location>
</feature>
<dbReference type="AlphaFoldDB" id="A0A914CXX6"/>
<organism evidence="2 3">
    <name type="scientific">Acrobeloides nanus</name>
    <dbReference type="NCBI Taxonomy" id="290746"/>
    <lineage>
        <taxon>Eukaryota</taxon>
        <taxon>Metazoa</taxon>
        <taxon>Ecdysozoa</taxon>
        <taxon>Nematoda</taxon>
        <taxon>Chromadorea</taxon>
        <taxon>Rhabditida</taxon>
        <taxon>Tylenchina</taxon>
        <taxon>Cephalobomorpha</taxon>
        <taxon>Cephaloboidea</taxon>
        <taxon>Cephalobidae</taxon>
        <taxon>Acrobeloides</taxon>
    </lineage>
</organism>
<keyword evidence="1" id="KW-1133">Transmembrane helix</keyword>
<dbReference type="WBParaSite" id="ACRNAN_scaffold1571.g8133.t1">
    <property type="protein sequence ID" value="ACRNAN_scaffold1571.g8133.t1"/>
    <property type="gene ID" value="ACRNAN_scaffold1571.g8133"/>
</dbReference>
<protein>
    <submittedName>
        <fullName evidence="3">Uncharacterized protein</fullName>
    </submittedName>
</protein>
<evidence type="ECO:0000313" key="2">
    <source>
        <dbReference type="Proteomes" id="UP000887540"/>
    </source>
</evidence>
<evidence type="ECO:0000313" key="3">
    <source>
        <dbReference type="WBParaSite" id="ACRNAN_scaffold1571.g8133.t1"/>
    </source>
</evidence>
<keyword evidence="1" id="KW-0812">Transmembrane</keyword>
<evidence type="ECO:0000256" key="1">
    <source>
        <dbReference type="SAM" id="Phobius"/>
    </source>
</evidence>
<dbReference type="Proteomes" id="UP000887540">
    <property type="component" value="Unplaced"/>
</dbReference>
<name>A0A914CXX6_9BILA</name>
<accession>A0A914CXX6</accession>
<keyword evidence="1" id="KW-0472">Membrane</keyword>
<proteinExistence type="predicted"/>
<keyword evidence="2" id="KW-1185">Reference proteome</keyword>